<dbReference type="OrthoDB" id="2504561at2759"/>
<dbReference type="OMA" id="HRYFDYC"/>
<dbReference type="SUPFAM" id="SSF48452">
    <property type="entry name" value="TPR-like"/>
    <property type="match status" value="1"/>
</dbReference>
<dbReference type="Pfam" id="PF12862">
    <property type="entry name" value="ANAPC5"/>
    <property type="match status" value="1"/>
</dbReference>
<dbReference type="GO" id="GO:0031145">
    <property type="term" value="P:anaphase-promoting complex-dependent catabolic process"/>
    <property type="evidence" value="ECO:0007669"/>
    <property type="project" value="TreeGrafter"/>
</dbReference>
<comment type="function">
    <text evidence="8">Component of the anaphase promoting complex/cyclosome (APC/C), a cell cycle-regulated E3 ubiquitin ligase that controls progression through mitosis and the G1 phase of the cell cycle. The APC/C complex acts by mediating ubiquitination and subsequent degradation of target proteins: it mainly mediates the formation of 'Lys-11'-linked polyubiquitin chains and, to a lower extent, the formation of 'Lys-48'- and 'Lys-63'-linked polyubiquitin chains. The APC/C complex catalyzes assembly of branched 'Lys-11'-/'Lys-48'-linked branched ubiquitin chains on target proteins.</text>
</comment>
<dbReference type="GO" id="GO:0070979">
    <property type="term" value="P:protein K11-linked ubiquitination"/>
    <property type="evidence" value="ECO:0007669"/>
    <property type="project" value="TreeGrafter"/>
</dbReference>
<comment type="similarity">
    <text evidence="1">Belongs to the APC5 family.</text>
</comment>
<evidence type="ECO:0000259" key="9">
    <source>
        <dbReference type="Pfam" id="PF12862"/>
    </source>
</evidence>
<dbReference type="GO" id="GO:0045842">
    <property type="term" value="P:positive regulation of mitotic metaphase/anaphase transition"/>
    <property type="evidence" value="ECO:0007669"/>
    <property type="project" value="TreeGrafter"/>
</dbReference>
<keyword evidence="6" id="KW-0131">Cell cycle</keyword>
<gene>
    <name evidence="10" type="ORF">DLAC_02910</name>
</gene>
<protein>
    <recommendedName>
        <fullName evidence="2">Anaphase-promoting complex subunit 5</fullName>
    </recommendedName>
    <alternativeName>
        <fullName evidence="7">Cyclosome subunit 5</fullName>
    </alternativeName>
</protein>
<comment type="caution">
    <text evidence="10">The sequence shown here is derived from an EMBL/GenBank/DDBJ whole genome shotgun (WGS) entry which is preliminary data.</text>
</comment>
<name>A0A152A3L3_TIELA</name>
<dbReference type="InterPro" id="IPR011990">
    <property type="entry name" value="TPR-like_helical_dom_sf"/>
</dbReference>
<feature type="domain" description="Anaphase-promoting complex subunit 5" evidence="9">
    <location>
        <begin position="165"/>
        <end position="264"/>
    </location>
</feature>
<dbReference type="InterPro" id="IPR019734">
    <property type="entry name" value="TPR_rpt"/>
</dbReference>
<dbReference type="SMART" id="SM00028">
    <property type="entry name" value="TPR"/>
    <property type="match status" value="4"/>
</dbReference>
<evidence type="ECO:0000256" key="2">
    <source>
        <dbReference type="ARBA" id="ARBA00016066"/>
    </source>
</evidence>
<accession>A0A152A3L3</accession>
<sequence length="763" mass="88868">MNNQLFLENEFIKQISFESVDELHHFMTSLDDLFVIGQDSGIVQQQQNGTHQLDSRSILGLFVKKVLLNFKSTLFDGLIKLFDQMSEYLNQYYRDCDQYTMDCSDGDSTPRIEFRNTFLSPQDEERYIYEEILKINGMTGRVSPLEIQVEIDQLKNLLPQVSKIHLLSLLYHCSHYDYEQSIEEVHRYFDYCNSNGSMILESVGSLNSANMMLPYAVLNLVKVHFHFGHYEEAYLALRETIRIAQERSDHTCLALSEHWLMKFLDLSVYKTLENTDLLEYLLLSHRHEDLLRKNLVRSQQLEMDALSSLNHSTLSKYHFQHTKSEKSQMWSDIFQPIQQSNLKDESILNNNHLLQSNIWELLGNYSLSQYFIELTLKYNTPINNNNDNSVLKGSSSTAFSQNKKVNSSLPLYASSNILSTNSLSLNNFIRDDHQYQQPHKQQRTETALQSYCRLASIYATQGDYKGSLQVLVNAINENQYHQTVSTDLSFAMLLLIYQTLLNQNVSLNDTSSTMELVIEQMIALGAKCQPLDTQWYQILCSRHCISQYYLQRKMYEKAYKYLCDCINLCKDYGMERECIPYHLLLSNLYTKTTGTRYHLYMSLPYTLNALSLSSDYQSHLSIAQSNLLLGQCHFQQCQYEKTLDLIHQTLSFILSNKHSLLQIQLYMLWSKCIMIHKNSLTQSLDKLSISEDLSMKISSCEYLLEIYYLKSLIYNNLNQIDNRNVYASKFKSLLLRQTSSLTINDTVKSLQENNNTFLLSLRV</sequence>
<reference evidence="10 11" key="1">
    <citation type="submission" date="2015-12" db="EMBL/GenBank/DDBJ databases">
        <title>Dictyostelia acquired genes for synthesis and detection of signals that induce cell-type specialization by lateral gene transfer from prokaryotes.</title>
        <authorList>
            <person name="Gloeckner G."/>
            <person name="Schaap P."/>
        </authorList>
    </citation>
    <scope>NUCLEOTIDE SEQUENCE [LARGE SCALE GENOMIC DNA]</scope>
    <source>
        <strain evidence="10 11">TK</strain>
    </source>
</reference>
<dbReference type="UniPathway" id="UPA00143"/>
<proteinExistence type="inferred from homology"/>
<dbReference type="AlphaFoldDB" id="A0A152A3L3"/>
<evidence type="ECO:0000313" key="10">
    <source>
        <dbReference type="EMBL" id="KYR00853.1"/>
    </source>
</evidence>
<evidence type="ECO:0000256" key="1">
    <source>
        <dbReference type="ARBA" id="ARBA00007450"/>
    </source>
</evidence>
<evidence type="ECO:0000256" key="3">
    <source>
        <dbReference type="ARBA" id="ARBA00022618"/>
    </source>
</evidence>
<dbReference type="STRING" id="361077.A0A152A3L3"/>
<evidence type="ECO:0000256" key="4">
    <source>
        <dbReference type="ARBA" id="ARBA00022776"/>
    </source>
</evidence>
<dbReference type="FunCoup" id="A0A152A3L3">
    <property type="interactions" value="56"/>
</dbReference>
<keyword evidence="4" id="KW-0498">Mitosis</keyword>
<keyword evidence="5" id="KW-0833">Ubl conjugation pathway</keyword>
<dbReference type="InterPro" id="IPR026000">
    <property type="entry name" value="Apc5_dom"/>
</dbReference>
<dbReference type="Proteomes" id="UP000076078">
    <property type="component" value="Unassembled WGS sequence"/>
</dbReference>
<dbReference type="InterPro" id="IPR037679">
    <property type="entry name" value="Apc5"/>
</dbReference>
<evidence type="ECO:0000256" key="5">
    <source>
        <dbReference type="ARBA" id="ARBA00022786"/>
    </source>
</evidence>
<evidence type="ECO:0000256" key="7">
    <source>
        <dbReference type="ARBA" id="ARBA00031069"/>
    </source>
</evidence>
<organism evidence="10 11">
    <name type="scientific">Tieghemostelium lacteum</name>
    <name type="common">Slime mold</name>
    <name type="synonym">Dictyostelium lacteum</name>
    <dbReference type="NCBI Taxonomy" id="361077"/>
    <lineage>
        <taxon>Eukaryota</taxon>
        <taxon>Amoebozoa</taxon>
        <taxon>Evosea</taxon>
        <taxon>Eumycetozoa</taxon>
        <taxon>Dictyostelia</taxon>
        <taxon>Dictyosteliales</taxon>
        <taxon>Raperosteliaceae</taxon>
        <taxon>Tieghemostelium</taxon>
    </lineage>
</organism>
<keyword evidence="3" id="KW-0132">Cell division</keyword>
<dbReference type="PANTHER" id="PTHR12830">
    <property type="entry name" value="ANAPHASE-PROMOTING COMPLEX SUBUNIT 5"/>
    <property type="match status" value="1"/>
</dbReference>
<evidence type="ECO:0000256" key="8">
    <source>
        <dbReference type="ARBA" id="ARBA00045696"/>
    </source>
</evidence>
<dbReference type="GO" id="GO:0051301">
    <property type="term" value="P:cell division"/>
    <property type="evidence" value="ECO:0007669"/>
    <property type="project" value="UniProtKB-KW"/>
</dbReference>
<keyword evidence="11" id="KW-1185">Reference proteome</keyword>
<dbReference type="EMBL" id="LODT01000013">
    <property type="protein sequence ID" value="KYR00853.1"/>
    <property type="molecule type" value="Genomic_DNA"/>
</dbReference>
<dbReference type="Gene3D" id="1.25.40.10">
    <property type="entry name" value="Tetratricopeptide repeat domain"/>
    <property type="match status" value="1"/>
</dbReference>
<dbReference type="PANTHER" id="PTHR12830:SF9">
    <property type="entry name" value="ANAPHASE-PROMOTING COMPLEX SUBUNIT 5"/>
    <property type="match status" value="1"/>
</dbReference>
<evidence type="ECO:0000313" key="11">
    <source>
        <dbReference type="Proteomes" id="UP000076078"/>
    </source>
</evidence>
<dbReference type="InParanoid" id="A0A152A3L3"/>
<evidence type="ECO:0000256" key="6">
    <source>
        <dbReference type="ARBA" id="ARBA00023306"/>
    </source>
</evidence>
<dbReference type="GO" id="GO:0005680">
    <property type="term" value="C:anaphase-promoting complex"/>
    <property type="evidence" value="ECO:0007669"/>
    <property type="project" value="InterPro"/>
</dbReference>